<protein>
    <recommendedName>
        <fullName evidence="3">Hydrolase</fullName>
    </recommendedName>
</protein>
<name>A0A2P2DIP0_9LEPT</name>
<dbReference type="OrthoDB" id="9761531at2"/>
<dbReference type="EMBL" id="BFAZ01000014">
    <property type="protein sequence ID" value="GBF44526.1"/>
    <property type="molecule type" value="Genomic_DNA"/>
</dbReference>
<comment type="caution">
    <text evidence="1">The sequence shown here is derived from an EMBL/GenBank/DDBJ whole genome shotgun (WGS) entry which is preliminary data.</text>
</comment>
<dbReference type="AlphaFoldDB" id="A0A2P2DIP0"/>
<gene>
    <name evidence="1" type="ORF">LPTSP2_38290</name>
</gene>
<proteinExistence type="predicted"/>
<dbReference type="Gene3D" id="3.60.15.10">
    <property type="entry name" value="Ribonuclease Z/Hydroxyacylglutathione hydrolase-like"/>
    <property type="match status" value="1"/>
</dbReference>
<dbReference type="InterPro" id="IPR036866">
    <property type="entry name" value="RibonucZ/Hydroxyglut_hydro"/>
</dbReference>
<evidence type="ECO:0000313" key="1">
    <source>
        <dbReference type="EMBL" id="GBF44526.1"/>
    </source>
</evidence>
<evidence type="ECO:0000313" key="2">
    <source>
        <dbReference type="Proteomes" id="UP000245206"/>
    </source>
</evidence>
<keyword evidence="2" id="KW-1185">Reference proteome</keyword>
<evidence type="ECO:0008006" key="3">
    <source>
        <dbReference type="Google" id="ProtNLM"/>
    </source>
</evidence>
<organism evidence="1 2">
    <name type="scientific">Leptospira ellinghausenii</name>
    <dbReference type="NCBI Taxonomy" id="1917822"/>
    <lineage>
        <taxon>Bacteria</taxon>
        <taxon>Pseudomonadati</taxon>
        <taxon>Spirochaetota</taxon>
        <taxon>Spirochaetia</taxon>
        <taxon>Leptospirales</taxon>
        <taxon>Leptospiraceae</taxon>
        <taxon>Leptospira</taxon>
    </lineage>
</organism>
<accession>A0A2P2DIP0</accession>
<reference evidence="2" key="1">
    <citation type="journal article" date="2019" name="Microbiol. Immunol.">
        <title>Molecular and phenotypic characterization of Leptospira johnsonii sp. nov., Leptospira ellinghausenii sp. nov. and Leptospira ryugenii sp. nov. isolated from soil and water in Japan.</title>
        <authorList>
            <person name="Masuzawa T."/>
            <person name="Saito M."/>
            <person name="Nakao R."/>
            <person name="Nikaido Y."/>
            <person name="Matsumoto M."/>
            <person name="Ogawa M."/>
            <person name="Yokoyama M."/>
            <person name="Hidaka Y."/>
            <person name="Tomita J."/>
            <person name="Sakakibara K."/>
            <person name="Suzuki K."/>
            <person name="Yasuda S."/>
            <person name="Sato H."/>
            <person name="Yamaguchi M."/>
            <person name="Yoshida S.I."/>
            <person name="Koizumi N."/>
            <person name="Kawamura Y."/>
        </authorList>
    </citation>
    <scope>NUCLEOTIDE SEQUENCE [LARGE SCALE GENOMIC DNA]</scope>
    <source>
        <strain evidence="2">E18</strain>
    </source>
</reference>
<dbReference type="RefSeq" id="WP_108961522.1">
    <property type="nucleotide sequence ID" value="NZ_BFAZ01000014.1"/>
</dbReference>
<dbReference type="Proteomes" id="UP000245206">
    <property type="component" value="Unassembled WGS sequence"/>
</dbReference>
<sequence>MKHEIIFYPVGNGDTSQIILNNKKRILMDFRHIKKTEEENGGPEINLKGRLKKELDEANRDYFDVVAFTHGDKDHIENSTEFFELNFASKYQGEGRIKIKTLWVPAAMILEQAANEDQSSEFVIWRQEARYRLKKGEGIRVFSKPDRLKDWLNENNISVEDRKHLIIDAGQLVPDFSLAVDGVEFFCHSPFVKHVDENEEFRNEASLIFNIRFKIGADIYDYLAVGDSKWDILEDIVTKSQKRNNEDRLKWDIFNVPHHSSYLALSDEKGKEITIPKEKIEELLLYGKEGSFLISSSHAIPDNKEAYEQTQPPHIQAKKCYEKYLNKVKGCMFLVTMEESDTSNPQPIKFIIDETGLAKEEKKISASNIAVSKNYKAG</sequence>